<keyword evidence="5" id="KW-0325">Glycoprotein</keyword>
<dbReference type="SMART" id="SM00179">
    <property type="entry name" value="EGF_CA"/>
    <property type="match status" value="5"/>
</dbReference>
<reference evidence="11" key="1">
    <citation type="thesis" date="2020" institute="ProQuest LLC" country="789 East Eisenhower Parkway, Ann Arbor, MI, USA">
        <title>Comparative Genomics and Chromosome Evolution.</title>
        <authorList>
            <person name="Mudd A.B."/>
        </authorList>
    </citation>
    <scope>NUCLEOTIDE SEQUENCE</scope>
    <source>
        <strain evidence="11">237g6f4</strain>
        <tissue evidence="11">Blood</tissue>
    </source>
</reference>
<keyword evidence="1 6" id="KW-0245">EGF-like domain</keyword>
<dbReference type="CDD" id="cd00054">
    <property type="entry name" value="EGF_CA"/>
    <property type="match status" value="1"/>
</dbReference>
<keyword evidence="8" id="KW-1133">Transmembrane helix</keyword>
<evidence type="ECO:0000256" key="7">
    <source>
        <dbReference type="PROSITE-ProRule" id="PRU00461"/>
    </source>
</evidence>
<dbReference type="Gene3D" id="2.120.10.30">
    <property type="entry name" value="TolB, C-terminal domain"/>
    <property type="match status" value="2"/>
</dbReference>
<evidence type="ECO:0000256" key="9">
    <source>
        <dbReference type="SAM" id="SignalP"/>
    </source>
</evidence>
<dbReference type="PROSITE" id="PS01186">
    <property type="entry name" value="EGF_2"/>
    <property type="match status" value="4"/>
</dbReference>
<feature type="chain" id="PRO_5044023490" description="EGF-like domain-containing protein" evidence="9">
    <location>
        <begin position="20"/>
        <end position="996"/>
    </location>
</feature>
<dbReference type="InterPro" id="IPR001881">
    <property type="entry name" value="EGF-like_Ca-bd_dom"/>
</dbReference>
<evidence type="ECO:0000259" key="10">
    <source>
        <dbReference type="PROSITE" id="PS50026"/>
    </source>
</evidence>
<dbReference type="SMART" id="SM00135">
    <property type="entry name" value="LY"/>
    <property type="match status" value="9"/>
</dbReference>
<dbReference type="GO" id="GO:0008284">
    <property type="term" value="P:positive regulation of cell population proliferation"/>
    <property type="evidence" value="ECO:0007669"/>
    <property type="project" value="TreeGrafter"/>
</dbReference>
<keyword evidence="12" id="KW-1185">Reference proteome</keyword>
<organism evidence="11 12">
    <name type="scientific">Engystomops pustulosus</name>
    <name type="common">Tungara frog</name>
    <name type="synonym">Physalaemus pustulosus</name>
    <dbReference type="NCBI Taxonomy" id="76066"/>
    <lineage>
        <taxon>Eukaryota</taxon>
        <taxon>Metazoa</taxon>
        <taxon>Chordata</taxon>
        <taxon>Craniata</taxon>
        <taxon>Vertebrata</taxon>
        <taxon>Euteleostomi</taxon>
        <taxon>Amphibia</taxon>
        <taxon>Batrachia</taxon>
        <taxon>Anura</taxon>
        <taxon>Neobatrachia</taxon>
        <taxon>Hyloidea</taxon>
        <taxon>Leptodactylidae</taxon>
        <taxon>Leiuperinae</taxon>
        <taxon>Engystomops</taxon>
    </lineage>
</organism>
<evidence type="ECO:0000256" key="4">
    <source>
        <dbReference type="ARBA" id="ARBA00023157"/>
    </source>
</evidence>
<dbReference type="EMBL" id="WNYA01000001">
    <property type="protein sequence ID" value="KAG8592916.1"/>
    <property type="molecule type" value="Genomic_DNA"/>
</dbReference>
<dbReference type="GO" id="GO:0043410">
    <property type="term" value="P:positive regulation of MAPK cascade"/>
    <property type="evidence" value="ECO:0007669"/>
    <property type="project" value="TreeGrafter"/>
</dbReference>
<feature type="repeat" description="LDL-receptor class B" evidence="7">
    <location>
        <begin position="524"/>
        <end position="566"/>
    </location>
</feature>
<keyword evidence="4 6" id="KW-1015">Disulfide bond</keyword>
<dbReference type="GO" id="GO:0060070">
    <property type="term" value="P:canonical Wnt signaling pathway"/>
    <property type="evidence" value="ECO:0007669"/>
    <property type="project" value="TreeGrafter"/>
</dbReference>
<dbReference type="InterPro" id="IPR018097">
    <property type="entry name" value="EGF_Ca-bd_CS"/>
</dbReference>
<dbReference type="GO" id="GO:0008083">
    <property type="term" value="F:growth factor activity"/>
    <property type="evidence" value="ECO:0007669"/>
    <property type="project" value="TreeGrafter"/>
</dbReference>
<feature type="repeat" description="LDL-receptor class B" evidence="7">
    <location>
        <begin position="610"/>
        <end position="653"/>
    </location>
</feature>
<dbReference type="Gene3D" id="2.10.25.10">
    <property type="entry name" value="Laminin"/>
    <property type="match status" value="6"/>
</dbReference>
<dbReference type="InterPro" id="IPR009030">
    <property type="entry name" value="Growth_fac_rcpt_cys_sf"/>
</dbReference>
<keyword evidence="8" id="KW-0812">Transmembrane</keyword>
<dbReference type="Proteomes" id="UP000824782">
    <property type="component" value="Unassembled WGS sequence"/>
</dbReference>
<dbReference type="SUPFAM" id="SSF57196">
    <property type="entry name" value="EGF/Laminin"/>
    <property type="match status" value="2"/>
</dbReference>
<evidence type="ECO:0000256" key="6">
    <source>
        <dbReference type="PROSITE-ProRule" id="PRU00076"/>
    </source>
</evidence>
<dbReference type="FunFam" id="2.120.10.30:FF:000036">
    <property type="entry name" value="Pro-epidermal growth factor"/>
    <property type="match status" value="1"/>
</dbReference>
<keyword evidence="3" id="KW-0677">Repeat</keyword>
<dbReference type="SMART" id="SM00181">
    <property type="entry name" value="EGF"/>
    <property type="match status" value="7"/>
</dbReference>
<evidence type="ECO:0000313" key="12">
    <source>
        <dbReference type="Proteomes" id="UP000824782"/>
    </source>
</evidence>
<dbReference type="GO" id="GO:0005886">
    <property type="term" value="C:plasma membrane"/>
    <property type="evidence" value="ECO:0007669"/>
    <property type="project" value="TreeGrafter"/>
</dbReference>
<evidence type="ECO:0000256" key="8">
    <source>
        <dbReference type="SAM" id="Phobius"/>
    </source>
</evidence>
<dbReference type="PROSITE" id="PS01187">
    <property type="entry name" value="EGF_CA"/>
    <property type="match status" value="2"/>
</dbReference>
<dbReference type="PROSITE" id="PS00010">
    <property type="entry name" value="ASX_HYDROXYL"/>
    <property type="match status" value="1"/>
</dbReference>
<accession>A0AAV7D6V0</accession>
<dbReference type="InterPro" id="IPR050778">
    <property type="entry name" value="Cueball_EGF_LRP_Nidogen"/>
</dbReference>
<dbReference type="InterPro" id="IPR011042">
    <property type="entry name" value="6-blade_b-propeller_TolB-like"/>
</dbReference>
<evidence type="ECO:0000313" key="11">
    <source>
        <dbReference type="EMBL" id="KAG8592916.1"/>
    </source>
</evidence>
<dbReference type="SUPFAM" id="SSF63825">
    <property type="entry name" value="YWTD domain"/>
    <property type="match status" value="2"/>
</dbReference>
<dbReference type="Pfam" id="PF00058">
    <property type="entry name" value="Ldl_recept_b"/>
    <property type="match status" value="4"/>
</dbReference>
<dbReference type="AlphaFoldDB" id="A0AAV7D6V0"/>
<feature type="domain" description="EGF-like" evidence="10">
    <location>
        <begin position="795"/>
        <end position="833"/>
    </location>
</feature>
<sequence>MYLIFTVFWTSFIFTGLYCTKGLEQWDCQESYHYLGNNHSSCNGPLPFVLFTRGNDILSINTDGSNLKTIVGSAGSSVFLDFDLQEQRLYWLDANRGYIQRIFLNKTKRERMRAVIQGATRFTVDWKNKHILWSNKQKGTIEWTDMSGKKARTLLRGLVHPTFISVDPVEGLLFWTSGSLMSIIQKSNLNATLVTSVTEMKGDIKALALDTVSKKIYWIVYKQVGEESSIGTCTYQGDSVTIIKKIGHSSRQNIWGLSAFSDHLYYTERKSSSIRTLNKYTGKETVIITLEPSIADITDIKLVPQLTSSYQYRSGSEICPMVSDHCTGVCHVSGADQQCRCKDGFQLSSDGKHCEDINECALWSHGCTLGCENIPGSYYCSCPRGYVLLPDNKSCHDEKPCLQEIRNCSHGCVQTAGGPVCFCPEGSVLSIDGKTCKGCSSPDNGGCSQLCRRFREDSWECDCYPGYILQKDKKSCLASGPRPFLMFANVHDLRRINFDGTQYESLLGSQMGGVLALDYDPVENKIYFAHTALKCIESANMNGSDREKIISEALDTPEGLTIDAINRKLYWTDRGKSCIETSYLNGRNRKIIVEKNLQQPRGICVHPRAGRLFWTDIGPSAHIGSSTLDGHERKVVISTDLVWPSGITVDIRTNRLYWCDTKKSVIESSDMDGSNRLVLSQNDVGHPFSIAVFEDYIWLSDWLQPSIIRMTKSKTNSWVRVQGDMKRPSALVVIHPLAKLAITDYIPEPRKDITVGNEARHDESSLHGPLTTVFYETLDDPYTSDELVAEILVSDDSFCAHSHCDINARCVPSEDGPRCQCLEGYTGNGRTCNDIDECLLQIAVCDQHKAECINMEGGYICKCMEGFLGNGLECIESSTTASTVNTTANDTSEKSHTQECPASHDHFCFHGTCRYFPDLDDYGCVCIAGYFGERCQTDDQNWWDKQSTQLKIRNVTISVSLLVLILILGLVLFGVYYYRHQLKQSRNPGRRHVEQH</sequence>
<comment type="caution">
    <text evidence="6">Lacks conserved residue(s) required for the propagation of feature annotation.</text>
</comment>
<protein>
    <recommendedName>
        <fullName evidence="10">EGF-like domain-containing protein</fullName>
    </recommendedName>
</protein>
<gene>
    <name evidence="11" type="ORF">GDO81_000667</name>
</gene>
<comment type="caution">
    <text evidence="11">The sequence shown here is derived from an EMBL/GenBank/DDBJ whole genome shotgun (WGS) entry which is preliminary data.</text>
</comment>
<feature type="disulfide bond" evidence="6">
    <location>
        <begin position="926"/>
        <end position="935"/>
    </location>
</feature>
<evidence type="ECO:0000256" key="1">
    <source>
        <dbReference type="ARBA" id="ARBA00022536"/>
    </source>
</evidence>
<feature type="repeat" description="LDL-receptor class B" evidence="7">
    <location>
        <begin position="567"/>
        <end position="609"/>
    </location>
</feature>
<feature type="signal peptide" evidence="9">
    <location>
        <begin position="1"/>
        <end position="19"/>
    </location>
</feature>
<feature type="domain" description="EGF-like" evidence="10">
    <location>
        <begin position="834"/>
        <end position="875"/>
    </location>
</feature>
<dbReference type="PANTHER" id="PTHR46513:SF5">
    <property type="entry name" value="PRO-EPIDERMAL GROWTH FACTOR"/>
    <property type="match status" value="1"/>
</dbReference>
<dbReference type="PROSITE" id="PS00022">
    <property type="entry name" value="EGF_1"/>
    <property type="match status" value="1"/>
</dbReference>
<dbReference type="GO" id="GO:0007173">
    <property type="term" value="P:epidermal growth factor receptor signaling pathway"/>
    <property type="evidence" value="ECO:0007669"/>
    <property type="project" value="TreeGrafter"/>
</dbReference>
<keyword evidence="2 9" id="KW-0732">Signal</keyword>
<dbReference type="SUPFAM" id="SSF57184">
    <property type="entry name" value="Growth factor receptor domain"/>
    <property type="match status" value="2"/>
</dbReference>
<dbReference type="PANTHER" id="PTHR46513">
    <property type="entry name" value="VITELLOGENIN RECEPTOR-LIKE PROTEIN-RELATED-RELATED"/>
    <property type="match status" value="1"/>
</dbReference>
<dbReference type="InterPro" id="IPR000742">
    <property type="entry name" value="EGF"/>
</dbReference>
<dbReference type="PROSITE" id="PS51120">
    <property type="entry name" value="LDLRB"/>
    <property type="match status" value="4"/>
</dbReference>
<keyword evidence="8" id="KW-0472">Membrane</keyword>
<dbReference type="GO" id="GO:0005509">
    <property type="term" value="F:calcium ion binding"/>
    <property type="evidence" value="ECO:0007669"/>
    <property type="project" value="InterPro"/>
</dbReference>
<dbReference type="InterPro" id="IPR049883">
    <property type="entry name" value="NOTCH1_EGF-like"/>
</dbReference>
<evidence type="ECO:0000256" key="5">
    <source>
        <dbReference type="ARBA" id="ARBA00023180"/>
    </source>
</evidence>
<dbReference type="GO" id="GO:0017147">
    <property type="term" value="F:Wnt-protein binding"/>
    <property type="evidence" value="ECO:0007669"/>
    <property type="project" value="TreeGrafter"/>
</dbReference>
<dbReference type="FunFam" id="2.120.10.30:FF:000241">
    <property type="entry name" value="Low-density lipoprotein receptor-related protein 6"/>
    <property type="match status" value="1"/>
</dbReference>
<dbReference type="Pfam" id="PF12662">
    <property type="entry name" value="cEGF"/>
    <property type="match status" value="2"/>
</dbReference>
<dbReference type="InterPro" id="IPR000033">
    <property type="entry name" value="LDLR_classB_rpt"/>
</dbReference>
<dbReference type="FunFam" id="2.10.25.10:FF:000010">
    <property type="entry name" value="Pro-epidermal growth factor"/>
    <property type="match status" value="1"/>
</dbReference>
<dbReference type="InterPro" id="IPR026823">
    <property type="entry name" value="cEGF"/>
</dbReference>
<evidence type="ECO:0000256" key="2">
    <source>
        <dbReference type="ARBA" id="ARBA00022729"/>
    </source>
</evidence>
<feature type="repeat" description="LDL-receptor class B" evidence="7">
    <location>
        <begin position="654"/>
        <end position="696"/>
    </location>
</feature>
<dbReference type="PROSITE" id="PS50026">
    <property type="entry name" value="EGF_3"/>
    <property type="match status" value="3"/>
</dbReference>
<dbReference type="FunFam" id="2.10.25.10:FF:000038">
    <property type="entry name" value="Fibrillin 2"/>
    <property type="match status" value="1"/>
</dbReference>
<dbReference type="InterPro" id="IPR000152">
    <property type="entry name" value="EGF-type_Asp/Asn_hydroxyl_site"/>
</dbReference>
<dbReference type="GO" id="GO:0042813">
    <property type="term" value="F:Wnt receptor activity"/>
    <property type="evidence" value="ECO:0007669"/>
    <property type="project" value="TreeGrafter"/>
</dbReference>
<feature type="transmembrane region" description="Helical" evidence="8">
    <location>
        <begin position="955"/>
        <end position="978"/>
    </location>
</feature>
<feature type="domain" description="EGF-like" evidence="10">
    <location>
        <begin position="896"/>
        <end position="936"/>
    </location>
</feature>
<proteinExistence type="predicted"/>
<dbReference type="CDD" id="cd00053">
    <property type="entry name" value="EGF"/>
    <property type="match status" value="1"/>
</dbReference>
<dbReference type="Pfam" id="PF07645">
    <property type="entry name" value="EGF_CA"/>
    <property type="match status" value="1"/>
</dbReference>
<name>A0AAV7D6V0_ENGPU</name>
<evidence type="ECO:0000256" key="3">
    <source>
        <dbReference type="ARBA" id="ARBA00022737"/>
    </source>
</evidence>